<evidence type="ECO:0000313" key="3">
    <source>
        <dbReference type="Proteomes" id="UP000654075"/>
    </source>
</evidence>
<keyword evidence="3" id="KW-1185">Reference proteome</keyword>
<name>A0A813FQ47_POLGL</name>
<reference evidence="2" key="1">
    <citation type="submission" date="2021-02" db="EMBL/GenBank/DDBJ databases">
        <authorList>
            <person name="Dougan E. K."/>
            <person name="Rhodes N."/>
            <person name="Thang M."/>
            <person name="Chan C."/>
        </authorList>
    </citation>
    <scope>NUCLEOTIDE SEQUENCE</scope>
</reference>
<dbReference type="OrthoDB" id="447234at2759"/>
<feature type="region of interest" description="Disordered" evidence="1">
    <location>
        <begin position="122"/>
        <end position="142"/>
    </location>
</feature>
<accession>A0A813FQ47</accession>
<proteinExistence type="predicted"/>
<dbReference type="EMBL" id="CAJNNV010025403">
    <property type="protein sequence ID" value="CAE8614310.1"/>
    <property type="molecule type" value="Genomic_DNA"/>
</dbReference>
<protein>
    <submittedName>
        <fullName evidence="2">Uncharacterized protein</fullName>
    </submittedName>
</protein>
<feature type="non-terminal residue" evidence="2">
    <location>
        <position position="142"/>
    </location>
</feature>
<evidence type="ECO:0000256" key="1">
    <source>
        <dbReference type="SAM" id="MobiDB-lite"/>
    </source>
</evidence>
<dbReference type="AlphaFoldDB" id="A0A813FQ47"/>
<organism evidence="2 3">
    <name type="scientific">Polarella glacialis</name>
    <name type="common">Dinoflagellate</name>
    <dbReference type="NCBI Taxonomy" id="89957"/>
    <lineage>
        <taxon>Eukaryota</taxon>
        <taxon>Sar</taxon>
        <taxon>Alveolata</taxon>
        <taxon>Dinophyceae</taxon>
        <taxon>Suessiales</taxon>
        <taxon>Suessiaceae</taxon>
        <taxon>Polarella</taxon>
    </lineage>
</organism>
<evidence type="ECO:0000313" key="2">
    <source>
        <dbReference type="EMBL" id="CAE8614310.1"/>
    </source>
</evidence>
<dbReference type="Proteomes" id="UP000654075">
    <property type="component" value="Unassembled WGS sequence"/>
</dbReference>
<comment type="caution">
    <text evidence="2">The sequence shown here is derived from an EMBL/GenBank/DDBJ whole genome shotgun (WGS) entry which is preliminary data.</text>
</comment>
<sequence length="142" mass="16329">CEDERPDDDLLRRVADAVVHFYGLPGGVERAIRFKNSIVNIVMVDEGAWAARKRDSQLEEPPMLWIRGGRVYDFHGDRGTVAEFEHDFMTREVEDDAVCRLRRREQGLMPFPFVALPLKQNEDNADESELQGNVRGRAGKWT</sequence>
<gene>
    <name evidence="2" type="ORF">PGLA1383_LOCUS32036</name>
</gene>